<dbReference type="Proteomes" id="UP001155027">
    <property type="component" value="Unassembled WGS sequence"/>
</dbReference>
<dbReference type="EMBL" id="JANUAU010000018">
    <property type="protein sequence ID" value="MCS3679334.1"/>
    <property type="molecule type" value="Genomic_DNA"/>
</dbReference>
<comment type="caution">
    <text evidence="3">The sequence shown here is derived from an EMBL/GenBank/DDBJ whole genome shotgun (WGS) entry which is preliminary data.</text>
</comment>
<keyword evidence="2" id="KW-1133">Transmembrane helix</keyword>
<evidence type="ECO:0000256" key="1">
    <source>
        <dbReference type="SAM" id="MobiDB-lite"/>
    </source>
</evidence>
<feature type="compositionally biased region" description="Basic and acidic residues" evidence="1">
    <location>
        <begin position="336"/>
        <end position="362"/>
    </location>
</feature>
<reference evidence="3" key="1">
    <citation type="submission" date="2022-08" db="EMBL/GenBank/DDBJ databases">
        <title>Genomic Encyclopedia of Type Strains, Phase V (KMG-V): Genome sequencing to study the core and pangenomes of soil and plant-associated prokaryotes.</title>
        <authorList>
            <person name="Whitman W."/>
        </authorList>
    </citation>
    <scope>NUCLEOTIDE SEQUENCE</scope>
    <source>
        <strain evidence="3">0</strain>
    </source>
</reference>
<keyword evidence="2" id="KW-0472">Membrane</keyword>
<accession>A0A9X2TFR8</accession>
<evidence type="ECO:0000256" key="2">
    <source>
        <dbReference type="SAM" id="Phobius"/>
    </source>
</evidence>
<protein>
    <submittedName>
        <fullName evidence="3">Uncharacterized protein</fullName>
    </submittedName>
</protein>
<evidence type="ECO:0000313" key="3">
    <source>
        <dbReference type="EMBL" id="MCS3679334.1"/>
    </source>
</evidence>
<name>A0A9X2TFR8_9BACT</name>
<keyword evidence="2" id="KW-0812">Transmembrane</keyword>
<gene>
    <name evidence="3" type="ORF">GGP71_003285</name>
</gene>
<feature type="transmembrane region" description="Helical" evidence="2">
    <location>
        <begin position="12"/>
        <end position="32"/>
    </location>
</feature>
<feature type="region of interest" description="Disordered" evidence="1">
    <location>
        <begin position="335"/>
        <end position="369"/>
    </location>
</feature>
<dbReference type="AlphaFoldDB" id="A0A9X2TFR8"/>
<sequence>MRQSAEQTADSMSAGGLAGAIGMFGVMAGAVMGGPKAGRAALTKLGKSLKGGAADDAYRALKGGSRSADEGVTSAKKLARKSDDFTEGASADKALIGQSRAEGQTDYFEKAVNQSSSGLTAGEKVGAAARREAEAAGMEGGSASISRFLSTSGLKPAADLQRRGKSWREAKQGKGAFKTLMDADRGKQRKMLGDIAADATQEAAATLPASYAADSALGLTGAPSDEEFYDVGAQTEAAVEYLPTFAAYEIGSRAALGGVGAALQGVGKAAKSYMSGSGGMGVAQGVSNAFTAISDTAKAMGKAGSEAETRLNQRVRGSGSTAEMVKRGYEQAGKYMTDRKGALKDPASRRLARGDSKVKRNPAETSSTLRGAKQLFDRESGRNAITEMAVGSSGRPEDKAVAALQDVKSTLFREGDQPRSRVARMLGGDAVSYGELKRSNIEMAEETQRQMKSIKQGLDDARRQVEAEAGNVTNNKAAGLIGSMAERGAEGLRVSGYMKKGGEVMRVPTGQDARAGAATLFNSATSFRNPLSGTERSGASIGEVMGLGTFEKRTAAVEPVEGALPIRQRGSDGGLQDRMAYFGSLGDGSAPKDAVGQDNLYERGLAVRQKGGMTSTRLSAARRTLQDNAAL</sequence>
<proteinExistence type="predicted"/>
<organism evidence="3 4">
    <name type="scientific">Salinibacter ruber</name>
    <dbReference type="NCBI Taxonomy" id="146919"/>
    <lineage>
        <taxon>Bacteria</taxon>
        <taxon>Pseudomonadati</taxon>
        <taxon>Rhodothermota</taxon>
        <taxon>Rhodothermia</taxon>
        <taxon>Rhodothermales</taxon>
        <taxon>Salinibacteraceae</taxon>
        <taxon>Salinibacter</taxon>
    </lineage>
</organism>
<dbReference type="RefSeq" id="WP_259081129.1">
    <property type="nucleotide sequence ID" value="NZ_JANUAU010000018.1"/>
</dbReference>
<evidence type="ECO:0000313" key="4">
    <source>
        <dbReference type="Proteomes" id="UP001155027"/>
    </source>
</evidence>